<dbReference type="Gene3D" id="2.160.20.20">
    <property type="match status" value="1"/>
</dbReference>
<evidence type="ECO:0000313" key="5">
    <source>
        <dbReference type="Proteomes" id="UP001056132"/>
    </source>
</evidence>
<dbReference type="EMBL" id="CP097331">
    <property type="protein sequence ID" value="URF06120.1"/>
    <property type="molecule type" value="Genomic_DNA"/>
</dbReference>
<dbReference type="InterPro" id="IPR036709">
    <property type="entry name" value="Autotransporte_beta_dom_sf"/>
</dbReference>
<evidence type="ECO:0000313" key="4">
    <source>
        <dbReference type="EMBL" id="URF06120.1"/>
    </source>
</evidence>
<dbReference type="SUPFAM" id="SSF51126">
    <property type="entry name" value="Pectin lyase-like"/>
    <property type="match status" value="1"/>
</dbReference>
<dbReference type="PANTHER" id="PTHR35037:SF2">
    <property type="match status" value="1"/>
</dbReference>
<dbReference type="InterPro" id="IPR011050">
    <property type="entry name" value="Pectin_lyase_fold/virulence"/>
</dbReference>
<organism evidence="4 5">
    <name type="scientific">Cupriavidus campinensis</name>
    <dbReference type="NCBI Taxonomy" id="151783"/>
    <lineage>
        <taxon>Bacteria</taxon>
        <taxon>Pseudomonadati</taxon>
        <taxon>Pseudomonadota</taxon>
        <taxon>Betaproteobacteria</taxon>
        <taxon>Burkholderiales</taxon>
        <taxon>Burkholderiaceae</taxon>
        <taxon>Cupriavidus</taxon>
    </lineage>
</organism>
<dbReference type="InterPro" id="IPR005546">
    <property type="entry name" value="Autotransporte_beta"/>
</dbReference>
<dbReference type="AlphaFoldDB" id="A0AAE9L4I3"/>
<accession>A0AAE9L4I3</accession>
<dbReference type="PROSITE" id="PS51208">
    <property type="entry name" value="AUTOTRANSPORTER"/>
    <property type="match status" value="1"/>
</dbReference>
<dbReference type="Gene3D" id="2.40.128.130">
    <property type="entry name" value="Autotransporter beta-domain"/>
    <property type="match status" value="1"/>
</dbReference>
<dbReference type="Pfam" id="PF13018">
    <property type="entry name" value="ESPR"/>
    <property type="match status" value="1"/>
</dbReference>
<dbReference type="InterPro" id="IPR051551">
    <property type="entry name" value="Autotransporter_adhesion"/>
</dbReference>
<gene>
    <name evidence="4" type="ORF">M5D45_23585</name>
</gene>
<dbReference type="GO" id="GO:0019867">
    <property type="term" value="C:outer membrane"/>
    <property type="evidence" value="ECO:0007669"/>
    <property type="project" value="InterPro"/>
</dbReference>
<reference evidence="4" key="1">
    <citation type="journal article" date="2022" name="Microbiol. Resour. Announc.">
        <title>Genome Sequence of Cupriavidus campinensis Strain G5, a Member of a Bacterial Consortium Capable of Polyethylene Degradation.</title>
        <authorList>
            <person name="Schneider B."/>
            <person name="Pfeiffer F."/>
            <person name="Dyall-Smith M."/>
            <person name="Kunte H.J."/>
        </authorList>
    </citation>
    <scope>NUCLEOTIDE SEQUENCE</scope>
    <source>
        <strain evidence="4">G5</strain>
    </source>
</reference>
<reference evidence="4" key="2">
    <citation type="submission" date="2022-05" db="EMBL/GenBank/DDBJ databases">
        <authorList>
            <person name="Kunte H.-J."/>
        </authorList>
    </citation>
    <scope>NUCLEOTIDE SEQUENCE</scope>
    <source>
        <strain evidence="4">G5</strain>
    </source>
</reference>
<dbReference type="Pfam" id="PF18883">
    <property type="entry name" value="AC_1"/>
    <property type="match status" value="1"/>
</dbReference>
<protein>
    <submittedName>
        <fullName evidence="4">Autotransporter outer membrane beta-barrel domain-containing protein</fullName>
    </submittedName>
</protein>
<feature type="region of interest" description="Disordered" evidence="2">
    <location>
        <begin position="764"/>
        <end position="790"/>
    </location>
</feature>
<dbReference type="SMART" id="SM00869">
    <property type="entry name" value="Autotransporter"/>
    <property type="match status" value="1"/>
</dbReference>
<evidence type="ECO:0000256" key="1">
    <source>
        <dbReference type="ARBA" id="ARBA00023026"/>
    </source>
</evidence>
<dbReference type="SUPFAM" id="SSF103515">
    <property type="entry name" value="Autotransporter"/>
    <property type="match status" value="1"/>
</dbReference>
<dbReference type="RefSeq" id="WP_250025387.1">
    <property type="nucleotide sequence ID" value="NZ_CP097331.1"/>
</dbReference>
<sequence>MNKIFHTVWNAALNTWVAVSEIATSHSKATSLLTGAMLIAAAPVAHAALPSWQELGTYYYDNGTYQTYLGGQGDKTWVPNATGTYGNFAAQIRGDNVFRENGGELNFAGGYYRNTGRIIVLDGVTGKITGGGGDVTPNILSDPAKSAANILLYNPNIKNPPYQLIIGDNATLEVALRGTSSTPWGKNYIMFTNNGNYSNNGSNYLLGTNAHVMVTSGGFRLDPYTHDRFNLSNIIFNGGYFSTRDGDDTVYADENGQAVGYVELGKGADQFIVLPGVSIVGHAKGNMVKMYETQTGDKWSAHLTGSQNDSSAHDNPDDLVELREGSTASGINFSFGQYNDTMILADGARLLGGTVDMFSGNDTLVAHADPSSGPGIDLTEGASIDMGAGNDILTLHGTTLHAVGTATAAAVRMGAGDDTIDLNKQTVLGTTGRTTIDLGAGNDTLNIADATLRDTTVNMASGNDTVNVRASAAAGQSVFDGQIAFLRGNTAADNQFHVTDAATLTLTHGSSLDFAGRIHVDEGGILRGEGSTSVVAESGTDIRGTVQMDNVSVGGTGTLTLAGGATNGGIVILAGPSTSIPGNTLIVRDGYAGDDGRIVIRTVMGDDDSPTDRLVLEGGDGTGQTGLVVKSAGGGGALTNQGIRVVETRDGATTADGAFHLDPASDGYRQGIGSLAVGAYDYLLARGGNGGIAEDWYLISRTEAGNTTPVDTHPAVPEDPLNPGAPQDTTLPTVSDTLPAAPAYRPEVGAYLGNRQAAATMPVHTLHERQGQAPGLRDPDSDHPGDSSAWARAMGATSHHDGANDLHGANTGYIVHAGSDVLRFADGKDGSIRLGVMGLYGSTSSRTDNGTIGARGTVDGYQGGIYGTWYGRPDILSGPYVDTWLLLGTQTNTVMGDGLPSESYRSHTFTGSLEGGYSFLIRDSGRTQVYVEPQAQVVLQRYRAGDHAEAGGTVVTSASDDWLTTRLGVRLHGNVMNDEGLPRYRPFAEFNWWHGPGSQTLQFNSDVVRDALPANRYEVKAGVQGNITRRTSVWGSAGVETGSGGYLGGKAAIGVKYNW</sequence>
<evidence type="ECO:0000259" key="3">
    <source>
        <dbReference type="PROSITE" id="PS51208"/>
    </source>
</evidence>
<evidence type="ECO:0000256" key="2">
    <source>
        <dbReference type="SAM" id="MobiDB-lite"/>
    </source>
</evidence>
<dbReference type="KEGG" id="ccam:M5D45_23585"/>
<dbReference type="Proteomes" id="UP001056132">
    <property type="component" value="Chromosome 2"/>
</dbReference>
<dbReference type="PANTHER" id="PTHR35037">
    <property type="entry name" value="C-TERMINAL REGION OF AIDA-LIKE PROTEIN"/>
    <property type="match status" value="1"/>
</dbReference>
<name>A0AAE9L4I3_9BURK</name>
<dbReference type="InterPro" id="IPR006315">
    <property type="entry name" value="OM_autotransptr_brl_dom"/>
</dbReference>
<dbReference type="CDD" id="cd01344">
    <property type="entry name" value="PL2_Passenger_AT"/>
    <property type="match status" value="1"/>
</dbReference>
<dbReference type="Pfam" id="PF03797">
    <property type="entry name" value="Autotransporter"/>
    <property type="match status" value="1"/>
</dbReference>
<feature type="domain" description="Autotransporter" evidence="3">
    <location>
        <begin position="782"/>
        <end position="1059"/>
    </location>
</feature>
<dbReference type="InterPro" id="IPR012332">
    <property type="entry name" value="Autotransporter_pectin_lyase_C"/>
</dbReference>
<keyword evidence="1" id="KW-0843">Virulence</keyword>
<dbReference type="InterPro" id="IPR043990">
    <property type="entry name" value="AC_1"/>
</dbReference>
<dbReference type="InterPro" id="IPR024973">
    <property type="entry name" value="ESPR"/>
</dbReference>
<proteinExistence type="predicted"/>
<dbReference type="NCBIfam" id="TIGR01414">
    <property type="entry name" value="autotrans_barl"/>
    <property type="match status" value="1"/>
</dbReference>